<keyword evidence="3" id="KW-1003">Cell membrane</keyword>
<dbReference type="AlphaFoldDB" id="A0A1H7UXM5"/>
<evidence type="ECO:0000313" key="8">
    <source>
        <dbReference type="EMBL" id="SEM01700.1"/>
    </source>
</evidence>
<accession>A0A1H7UXM5</accession>
<dbReference type="InterPro" id="IPR051907">
    <property type="entry name" value="DoxX-like_oxidoreductase"/>
</dbReference>
<dbReference type="PANTHER" id="PTHR33452:SF1">
    <property type="entry name" value="INNER MEMBRANE PROTEIN YPHA-RELATED"/>
    <property type="match status" value="1"/>
</dbReference>
<keyword evidence="9" id="KW-1185">Reference proteome</keyword>
<dbReference type="Proteomes" id="UP000182719">
    <property type="component" value="Unassembled WGS sequence"/>
</dbReference>
<dbReference type="Pfam" id="PF07681">
    <property type="entry name" value="DoxX"/>
    <property type="match status" value="1"/>
</dbReference>
<dbReference type="RefSeq" id="WP_075008196.1">
    <property type="nucleotide sequence ID" value="NZ_FOAP01000010.1"/>
</dbReference>
<comment type="similarity">
    <text evidence="2">Belongs to the DoxX family.</text>
</comment>
<sequence length="139" mass="15084">MGIMAPVGRALFSALFIFAGFDQFRRFDELTALARSLNVPMPEVTTAVTSFIFLAGGICVLLGVLARVSATLLAILTLYAAVEVHPFWKHEGEEAVQKRVHFMKDMSIAGAGLLLAHLGPGAYSLRRNRSRNQGLKLGP</sequence>
<proteinExistence type="inferred from homology"/>
<reference evidence="9" key="1">
    <citation type="submission" date="2016-10" db="EMBL/GenBank/DDBJ databases">
        <authorList>
            <person name="Varghese N."/>
            <person name="Submissions S."/>
        </authorList>
    </citation>
    <scope>NUCLEOTIDE SEQUENCE [LARGE SCALE GENOMIC DNA]</scope>
    <source>
        <strain evidence="9">DSM 17044</strain>
    </source>
</reference>
<evidence type="ECO:0000256" key="7">
    <source>
        <dbReference type="SAM" id="Phobius"/>
    </source>
</evidence>
<dbReference type="InterPro" id="IPR032808">
    <property type="entry name" value="DoxX"/>
</dbReference>
<feature type="transmembrane region" description="Helical" evidence="7">
    <location>
        <begin position="46"/>
        <end position="65"/>
    </location>
</feature>
<evidence type="ECO:0000256" key="1">
    <source>
        <dbReference type="ARBA" id="ARBA00004651"/>
    </source>
</evidence>
<evidence type="ECO:0000313" key="9">
    <source>
        <dbReference type="Proteomes" id="UP000182719"/>
    </source>
</evidence>
<dbReference type="EMBL" id="FOAP01000010">
    <property type="protein sequence ID" value="SEM01700.1"/>
    <property type="molecule type" value="Genomic_DNA"/>
</dbReference>
<evidence type="ECO:0000256" key="2">
    <source>
        <dbReference type="ARBA" id="ARBA00006679"/>
    </source>
</evidence>
<organism evidence="8 9">
    <name type="scientific">Stigmatella aurantiaca</name>
    <dbReference type="NCBI Taxonomy" id="41"/>
    <lineage>
        <taxon>Bacteria</taxon>
        <taxon>Pseudomonadati</taxon>
        <taxon>Myxococcota</taxon>
        <taxon>Myxococcia</taxon>
        <taxon>Myxococcales</taxon>
        <taxon>Cystobacterineae</taxon>
        <taxon>Archangiaceae</taxon>
        <taxon>Stigmatella</taxon>
    </lineage>
</organism>
<protein>
    <submittedName>
        <fullName evidence="8">Putative oxidoreductase</fullName>
    </submittedName>
</protein>
<feature type="transmembrane region" description="Helical" evidence="7">
    <location>
        <begin position="108"/>
        <end position="125"/>
    </location>
</feature>
<dbReference type="PANTHER" id="PTHR33452">
    <property type="entry name" value="OXIDOREDUCTASE CATD-RELATED"/>
    <property type="match status" value="1"/>
</dbReference>
<keyword evidence="4 7" id="KW-0812">Transmembrane</keyword>
<comment type="subcellular location">
    <subcellularLocation>
        <location evidence="1">Cell membrane</location>
        <topology evidence="1">Multi-pass membrane protein</topology>
    </subcellularLocation>
</comment>
<keyword evidence="5 7" id="KW-1133">Transmembrane helix</keyword>
<name>A0A1H7UXM5_STIAU</name>
<dbReference type="OrthoDB" id="9792760at2"/>
<keyword evidence="6 7" id="KW-0472">Membrane</keyword>
<gene>
    <name evidence="8" type="ORF">SAMN05444354_110243</name>
</gene>
<dbReference type="GO" id="GO:0005886">
    <property type="term" value="C:plasma membrane"/>
    <property type="evidence" value="ECO:0007669"/>
    <property type="project" value="UniProtKB-SubCell"/>
</dbReference>
<evidence type="ECO:0000256" key="4">
    <source>
        <dbReference type="ARBA" id="ARBA00022692"/>
    </source>
</evidence>
<feature type="transmembrane region" description="Helical" evidence="7">
    <location>
        <begin position="72"/>
        <end position="88"/>
    </location>
</feature>
<evidence type="ECO:0000256" key="5">
    <source>
        <dbReference type="ARBA" id="ARBA00022989"/>
    </source>
</evidence>
<evidence type="ECO:0000256" key="6">
    <source>
        <dbReference type="ARBA" id="ARBA00023136"/>
    </source>
</evidence>
<evidence type="ECO:0000256" key="3">
    <source>
        <dbReference type="ARBA" id="ARBA00022475"/>
    </source>
</evidence>